<dbReference type="EMBL" id="MTYJ01000420">
    <property type="protein sequence ID" value="OWA54544.1"/>
    <property type="molecule type" value="Genomic_DNA"/>
</dbReference>
<feature type="transmembrane region" description="Helical" evidence="2">
    <location>
        <begin position="59"/>
        <end position="78"/>
    </location>
</feature>
<keyword evidence="4" id="KW-1185">Reference proteome</keyword>
<keyword evidence="2" id="KW-0472">Membrane</keyword>
<evidence type="ECO:0000256" key="2">
    <source>
        <dbReference type="SAM" id="Phobius"/>
    </source>
</evidence>
<dbReference type="AlphaFoldDB" id="A0A9X6RNG9"/>
<sequence>MPWFVSNKFGDQAVLKEYRNPAWLYTHITILCRAVGPLIMVGMWALAIAAFTGFYPVSGIYLLFLAILLIFQEFGWLFNKFSFLKNDNCLGMCWRGFVWFEDWKRAFEYFILAVIGFVIGGFSSWPLFVGGGLILVLSIFYWLKAIRFTKIELLKLPETNAGGFTGNAPTPTAPAMEWGTPGSKY</sequence>
<dbReference type="Pfam" id="PF16054">
    <property type="entry name" value="TMEM72"/>
    <property type="match status" value="1"/>
</dbReference>
<accession>A0A9X6RNG9</accession>
<comment type="caution">
    <text evidence="3">The sequence shown here is derived from an EMBL/GenBank/DDBJ whole genome shotgun (WGS) entry which is preliminary data.</text>
</comment>
<protein>
    <submittedName>
        <fullName evidence="3">Uncharacterized protein</fullName>
    </submittedName>
</protein>
<evidence type="ECO:0000256" key="1">
    <source>
        <dbReference type="SAM" id="MobiDB-lite"/>
    </source>
</evidence>
<keyword evidence="2" id="KW-1133">Transmembrane helix</keyword>
<evidence type="ECO:0000313" key="3">
    <source>
        <dbReference type="EMBL" id="OWA54544.1"/>
    </source>
</evidence>
<dbReference type="InterPro" id="IPR032055">
    <property type="entry name" value="TMEM72"/>
</dbReference>
<name>A0A9X6RNG9_HYPEX</name>
<gene>
    <name evidence="3" type="ORF">BV898_18944</name>
</gene>
<organism evidence="3 4">
    <name type="scientific">Hypsibius exemplaris</name>
    <name type="common">Freshwater tardigrade</name>
    <dbReference type="NCBI Taxonomy" id="2072580"/>
    <lineage>
        <taxon>Eukaryota</taxon>
        <taxon>Metazoa</taxon>
        <taxon>Ecdysozoa</taxon>
        <taxon>Tardigrada</taxon>
        <taxon>Eutardigrada</taxon>
        <taxon>Parachela</taxon>
        <taxon>Hypsibioidea</taxon>
        <taxon>Hypsibiidae</taxon>
        <taxon>Hypsibius</taxon>
    </lineage>
</organism>
<dbReference type="OrthoDB" id="10050356at2759"/>
<feature type="region of interest" description="Disordered" evidence="1">
    <location>
        <begin position="165"/>
        <end position="185"/>
    </location>
</feature>
<keyword evidence="2" id="KW-0812">Transmembrane</keyword>
<reference evidence="4" key="1">
    <citation type="submission" date="2017-01" db="EMBL/GenBank/DDBJ databases">
        <title>Comparative genomics of anhydrobiosis in the tardigrade Hypsibius dujardini.</title>
        <authorList>
            <person name="Yoshida Y."/>
            <person name="Koutsovoulos G."/>
            <person name="Laetsch D."/>
            <person name="Stevens L."/>
            <person name="Kumar S."/>
            <person name="Horikawa D."/>
            <person name="Ishino K."/>
            <person name="Komine S."/>
            <person name="Tomita M."/>
            <person name="Blaxter M."/>
            <person name="Arakawa K."/>
        </authorList>
    </citation>
    <scope>NUCLEOTIDE SEQUENCE [LARGE SCALE GENOMIC DNA]</scope>
    <source>
        <strain evidence="4">Z151</strain>
    </source>
</reference>
<feature type="transmembrane region" description="Helical" evidence="2">
    <location>
        <begin position="110"/>
        <end position="143"/>
    </location>
</feature>
<dbReference type="Proteomes" id="UP000192578">
    <property type="component" value="Unassembled WGS sequence"/>
</dbReference>
<feature type="transmembrane region" description="Helical" evidence="2">
    <location>
        <begin position="24"/>
        <end position="47"/>
    </location>
</feature>
<evidence type="ECO:0000313" key="4">
    <source>
        <dbReference type="Proteomes" id="UP000192578"/>
    </source>
</evidence>
<proteinExistence type="predicted"/>